<name>A0ABS1ETP4_9CLOT</name>
<keyword evidence="3" id="KW-1185">Reference proteome</keyword>
<dbReference type="RefSeq" id="WP_200272078.1">
    <property type="nucleotide sequence ID" value="NZ_JAENHN010000050.1"/>
</dbReference>
<reference evidence="3" key="1">
    <citation type="submission" date="2021-01" db="EMBL/GenBank/DDBJ databases">
        <title>Genome public.</title>
        <authorList>
            <person name="Liu C."/>
            <person name="Sun Q."/>
        </authorList>
    </citation>
    <scope>NUCLEOTIDE SEQUENCE [LARGE SCALE GENOMIC DNA]</scope>
    <source>
        <strain evidence="3">YIM B02505</strain>
    </source>
</reference>
<proteinExistence type="predicted"/>
<evidence type="ECO:0000313" key="2">
    <source>
        <dbReference type="EMBL" id="MBK1812658.1"/>
    </source>
</evidence>
<evidence type="ECO:0000313" key="3">
    <source>
        <dbReference type="Proteomes" id="UP000596739"/>
    </source>
</evidence>
<accession>A0ABS1ETP4</accession>
<gene>
    <name evidence="2" type="ORF">JHL18_18725</name>
</gene>
<dbReference type="EMBL" id="JAENHN010000050">
    <property type="protein sequence ID" value="MBK1812658.1"/>
    <property type="molecule type" value="Genomic_DNA"/>
</dbReference>
<sequence length="124" mass="14074">MEPAEAARYEAYWKQGAGSIEKVKENGEFVYKVMNGKNINTRQRLYTVPGERSIKDVKINSKTGETYIRETIFDKYGRRIGNNDYTDHGRPDIPSHTNPHHHANPYNNPAQHGDGVPGLHPDTP</sequence>
<feature type="region of interest" description="Disordered" evidence="1">
    <location>
        <begin position="79"/>
        <end position="124"/>
    </location>
</feature>
<protein>
    <submittedName>
        <fullName evidence="2">Uncharacterized protein</fullName>
    </submittedName>
</protein>
<dbReference type="Proteomes" id="UP000596739">
    <property type="component" value="Unassembled WGS sequence"/>
</dbReference>
<comment type="caution">
    <text evidence="2">The sequence shown here is derived from an EMBL/GenBank/DDBJ whole genome shotgun (WGS) entry which is preliminary data.</text>
</comment>
<evidence type="ECO:0000256" key="1">
    <source>
        <dbReference type="SAM" id="MobiDB-lite"/>
    </source>
</evidence>
<organism evidence="2 3">
    <name type="scientific">Clostridium yunnanense</name>
    <dbReference type="NCBI Taxonomy" id="2800325"/>
    <lineage>
        <taxon>Bacteria</taxon>
        <taxon>Bacillati</taxon>
        <taxon>Bacillota</taxon>
        <taxon>Clostridia</taxon>
        <taxon>Eubacteriales</taxon>
        <taxon>Clostridiaceae</taxon>
        <taxon>Clostridium</taxon>
    </lineage>
</organism>